<evidence type="ECO:0000256" key="2">
    <source>
        <dbReference type="ARBA" id="ARBA00022490"/>
    </source>
</evidence>
<feature type="region of interest" description="Disordered" evidence="7">
    <location>
        <begin position="1"/>
        <end position="31"/>
    </location>
</feature>
<comment type="caution">
    <text evidence="9">The sequence shown here is derived from an EMBL/GenBank/DDBJ whole genome shotgun (WGS) entry which is preliminary data.</text>
</comment>
<feature type="domain" description="Septin-type G" evidence="8">
    <location>
        <begin position="776"/>
        <end position="1048"/>
    </location>
</feature>
<keyword evidence="4 6" id="KW-0342">GTP-binding</keyword>
<keyword evidence="2" id="KW-0963">Cytoplasm</keyword>
<feature type="region of interest" description="Disordered" evidence="7">
    <location>
        <begin position="597"/>
        <end position="629"/>
    </location>
</feature>
<proteinExistence type="inferred from homology"/>
<dbReference type="PANTHER" id="PTHR18884">
    <property type="entry name" value="SEPTIN"/>
    <property type="match status" value="1"/>
</dbReference>
<keyword evidence="3 6" id="KW-0547">Nucleotide-binding</keyword>
<evidence type="ECO:0000313" key="10">
    <source>
        <dbReference type="Proteomes" id="UP001488805"/>
    </source>
</evidence>
<dbReference type="SUPFAM" id="SSF52540">
    <property type="entry name" value="P-loop containing nucleoside triphosphate hydrolases"/>
    <property type="match status" value="1"/>
</dbReference>
<evidence type="ECO:0000256" key="4">
    <source>
        <dbReference type="ARBA" id="ARBA00023134"/>
    </source>
</evidence>
<dbReference type="PROSITE" id="PS51719">
    <property type="entry name" value="G_SEPTIN"/>
    <property type="match status" value="1"/>
</dbReference>
<dbReference type="EMBL" id="JBCEZU010000013">
    <property type="protein sequence ID" value="KAK9540096.1"/>
    <property type="molecule type" value="Genomic_DNA"/>
</dbReference>
<comment type="similarity">
    <text evidence="6">Belongs to the TRAFAC class TrmE-Era-EngA-EngB-Septin-like GTPase superfamily. Septin GTPase family.</text>
</comment>
<feature type="compositionally biased region" description="Low complexity" evidence="7">
    <location>
        <begin position="17"/>
        <end position="31"/>
    </location>
</feature>
<evidence type="ECO:0000256" key="3">
    <source>
        <dbReference type="ARBA" id="ARBA00022741"/>
    </source>
</evidence>
<protein>
    <recommendedName>
        <fullName evidence="5">Neuronal-specific septin-3</fullName>
    </recommendedName>
</protein>
<evidence type="ECO:0000256" key="1">
    <source>
        <dbReference type="ARBA" id="ARBA00004496"/>
    </source>
</evidence>
<dbReference type="Gene3D" id="3.40.50.300">
    <property type="entry name" value="P-loop containing nucleotide triphosphate hydrolases"/>
    <property type="match status" value="1"/>
</dbReference>
<feature type="compositionally biased region" description="Low complexity" evidence="7">
    <location>
        <begin position="158"/>
        <end position="177"/>
    </location>
</feature>
<evidence type="ECO:0000256" key="6">
    <source>
        <dbReference type="RuleBase" id="RU004560"/>
    </source>
</evidence>
<dbReference type="Pfam" id="PF00735">
    <property type="entry name" value="Septin"/>
    <property type="match status" value="1"/>
</dbReference>
<sequence>MSVSDRLAPSIPQVSASSRRPSVGLSPPLSLSSPVIKKKAIKIPSFDEKGLIYEKHNTKQNADRSFVPICPPKTSIQPTWSKSSLCSRGNHGERASTLPRTKPKTHSSPALSAKPSISVCPAPKTNSSPTLKPKPRDSLRFPASQFSDPPPSLHQPKPSVSTTLTVPTPRRSPSPTSQGMSLDSRGGKQPSPVAKERQARSIAISNAKVEPESVKQRSSHEAKRDILDQEAFLDFTHPALRRACPTSRHQTYSEFQRQAATSQNCLSQVGLNKKENIAREKLKPPPEEINITSIPKPMSNIKQQQEFLPSGAIGTQTSLSECEGIRFAHVFQRESAFDIPATRSSLSLHRKRIDSPQRRNLTSSDHPYELMYSERSAASPTGPNMSFSAELSVNQSPNVESRRRRFDLNDDTKVDEKFPSNLRRLKEENNIRTITGHPSKLYQQTRASQDAKSPQKHRFWSKAPVPVSQSDCVSKDYSRQSRDIDRETESPQSVDRFNRSRTCLLAPWAQEGSQPASVEYATSKTTLSKPDVISHKHQSDHTQNMSHKEVTFSDTLLNQTNLFAPSDHRGAPAKLPEYPPEEYCPFNTNCFGISSKGVFGRPSQPQHRVSQRPEETTTAASPPLRQPNYPPADKALIMEDPEDPYYVTMYYPGSVYVDMSDVIPPEVRPKPAVPAKPPNVGAPSPSSPFPPQGPGIGGGGASALPPSAIPVPIGSHVTSHAVGHNVGHGVGHVGGLPAAHNGGHAGSHRSGGGSTLLGYIGIDTIIEQMRKKTMKAGFDFNVMVVGNSGLGKSTLVNTLFKSQVSRRSAGWARDEKIPKTVEIKAVSHVLEEGGVKMKLTVIDTPGFGDQINNDNCWEPIFKYINEQYEKFLKEEVNITRKKRIPDTRVHCCIYFITPTGHSLRPLDIEFMKRLSHSVNIIPVIAKSDTMTIEERLEFKQRVRKELEKGGIEFYPQKEFDEDMEDKSDNDKIREAMPFAVVGSDKEYQVNGKRVLGRKTAWGIVEVENPNHCEFALLRDFLIRSHLQDLKEVTHNIHYETYRAKRLNENGGLHPISSNDTQESNL</sequence>
<name>A0AAW1FZ75_ZOAVI</name>
<dbReference type="GO" id="GO:0005737">
    <property type="term" value="C:cytoplasm"/>
    <property type="evidence" value="ECO:0007669"/>
    <property type="project" value="UniProtKB-SubCell"/>
</dbReference>
<feature type="region of interest" description="Disordered" evidence="7">
    <location>
        <begin position="57"/>
        <end position="222"/>
    </location>
</feature>
<dbReference type="FunFam" id="3.40.50.300:FF:000387">
    <property type="entry name" value="neuronal-specific septin-3 isoform X1"/>
    <property type="match status" value="1"/>
</dbReference>
<evidence type="ECO:0000256" key="7">
    <source>
        <dbReference type="SAM" id="MobiDB-lite"/>
    </source>
</evidence>
<dbReference type="GO" id="GO:0005525">
    <property type="term" value="F:GTP binding"/>
    <property type="evidence" value="ECO:0007669"/>
    <property type="project" value="UniProtKB-KW"/>
</dbReference>
<evidence type="ECO:0000256" key="5">
    <source>
        <dbReference type="ARBA" id="ARBA00041105"/>
    </source>
</evidence>
<evidence type="ECO:0000313" key="9">
    <source>
        <dbReference type="EMBL" id="KAK9540096.1"/>
    </source>
</evidence>
<organism evidence="9 10">
    <name type="scientific">Zoarces viviparus</name>
    <name type="common">Viviparous eelpout</name>
    <name type="synonym">Blennius viviparus</name>
    <dbReference type="NCBI Taxonomy" id="48416"/>
    <lineage>
        <taxon>Eukaryota</taxon>
        <taxon>Metazoa</taxon>
        <taxon>Chordata</taxon>
        <taxon>Craniata</taxon>
        <taxon>Vertebrata</taxon>
        <taxon>Euteleostomi</taxon>
        <taxon>Actinopterygii</taxon>
        <taxon>Neopterygii</taxon>
        <taxon>Teleostei</taxon>
        <taxon>Neoteleostei</taxon>
        <taxon>Acanthomorphata</taxon>
        <taxon>Eupercaria</taxon>
        <taxon>Perciformes</taxon>
        <taxon>Cottioidei</taxon>
        <taxon>Zoarcales</taxon>
        <taxon>Zoarcidae</taxon>
        <taxon>Zoarcinae</taxon>
        <taxon>Zoarces</taxon>
    </lineage>
</organism>
<reference evidence="9 10" key="1">
    <citation type="journal article" date="2024" name="Genome Biol. Evol.">
        <title>Chromosome-level genome assembly of the viviparous eelpout Zoarces viviparus.</title>
        <authorList>
            <person name="Fuhrmann N."/>
            <person name="Brasseur M.V."/>
            <person name="Bakowski C.E."/>
            <person name="Podsiadlowski L."/>
            <person name="Prost S."/>
            <person name="Krehenwinkel H."/>
            <person name="Mayer C."/>
        </authorList>
    </citation>
    <scope>NUCLEOTIDE SEQUENCE [LARGE SCALE GENOMIC DNA]</scope>
    <source>
        <strain evidence="9">NO-MEL_2022_Ind0_liver</strain>
    </source>
</reference>
<feature type="region of interest" description="Disordered" evidence="7">
    <location>
        <begin position="668"/>
        <end position="704"/>
    </location>
</feature>
<feature type="compositionally biased region" description="Polar residues" evidence="7">
    <location>
        <begin position="441"/>
        <end position="452"/>
    </location>
</feature>
<keyword evidence="10" id="KW-1185">Reference proteome</keyword>
<dbReference type="InterPro" id="IPR030379">
    <property type="entry name" value="G_SEPTIN_dom"/>
</dbReference>
<feature type="compositionally biased region" description="Basic and acidic residues" evidence="7">
    <location>
        <begin position="473"/>
        <end position="489"/>
    </location>
</feature>
<dbReference type="AlphaFoldDB" id="A0AAW1FZ75"/>
<dbReference type="Proteomes" id="UP001488805">
    <property type="component" value="Unassembled WGS sequence"/>
</dbReference>
<dbReference type="CDD" id="cd01850">
    <property type="entry name" value="CDC_Septin"/>
    <property type="match status" value="1"/>
</dbReference>
<dbReference type="InterPro" id="IPR016491">
    <property type="entry name" value="Septin"/>
</dbReference>
<evidence type="ECO:0000259" key="8">
    <source>
        <dbReference type="PROSITE" id="PS51719"/>
    </source>
</evidence>
<feature type="compositionally biased region" description="Polar residues" evidence="7">
    <location>
        <begin position="74"/>
        <end position="87"/>
    </location>
</feature>
<gene>
    <name evidence="9" type="ORF">VZT92_002566</name>
</gene>
<feature type="region of interest" description="Disordered" evidence="7">
    <location>
        <begin position="435"/>
        <end position="496"/>
    </location>
</feature>
<accession>A0AAW1FZ75</accession>
<comment type="subcellular location">
    <subcellularLocation>
        <location evidence="1">Cytoplasm</location>
    </subcellularLocation>
</comment>
<dbReference type="InterPro" id="IPR027417">
    <property type="entry name" value="P-loop_NTPase"/>
</dbReference>
<feature type="compositionally biased region" description="Basic and acidic residues" evidence="7">
    <location>
        <begin position="209"/>
        <end position="222"/>
    </location>
</feature>